<accession>I1XFQ1</accession>
<evidence type="ECO:0000313" key="1">
    <source>
        <dbReference type="EMBL" id="AFI83220.1"/>
    </source>
</evidence>
<dbReference type="PATRIC" id="fig|754476.3.peg.359"/>
<gene>
    <name evidence="1" type="ordered locus">Q7A_363</name>
</gene>
<dbReference type="HOGENOM" id="CLU_2974274_0_0_6"/>
<name>I1XFQ1_METNJ</name>
<evidence type="ECO:0000313" key="2">
    <source>
        <dbReference type="Proteomes" id="UP000009144"/>
    </source>
</evidence>
<sequence length="58" mass="6189">MVPGVQIQPINTTHFSITCLGVSNLSVFLGQYLVAQPLRSVFVVNAELKISFLGNIGG</sequence>
<protein>
    <submittedName>
        <fullName evidence="1">Uncharacterized protein</fullName>
    </submittedName>
</protein>
<dbReference type="AlphaFoldDB" id="I1XFQ1"/>
<reference evidence="1 2" key="1">
    <citation type="journal article" date="2012" name="J. Bacteriol.">
        <title>Complete genome sequences of Methylophaga sp. strain JAM1 and Methylophaga sp. strain JAM7.</title>
        <authorList>
            <person name="Villeneuve C."/>
            <person name="Martineau C."/>
            <person name="Mauffrey F."/>
            <person name="Villemur R."/>
        </authorList>
    </citation>
    <scope>NUCLEOTIDE SEQUENCE [LARGE SCALE GENOMIC DNA]</scope>
    <source>
        <strain evidence="1 2">JAM1</strain>
    </source>
</reference>
<dbReference type="Proteomes" id="UP000009144">
    <property type="component" value="Chromosome"/>
</dbReference>
<dbReference type="EMBL" id="CP003390">
    <property type="protein sequence ID" value="AFI83220.1"/>
    <property type="molecule type" value="Genomic_DNA"/>
</dbReference>
<organism evidence="1 2">
    <name type="scientific">Methylophaga nitratireducenticrescens</name>
    <dbReference type="NCBI Taxonomy" id="754476"/>
    <lineage>
        <taxon>Bacteria</taxon>
        <taxon>Pseudomonadati</taxon>
        <taxon>Pseudomonadota</taxon>
        <taxon>Gammaproteobacteria</taxon>
        <taxon>Thiotrichales</taxon>
        <taxon>Piscirickettsiaceae</taxon>
        <taxon>Methylophaga</taxon>
    </lineage>
</organism>
<dbReference type="STRING" id="754476.Q7A_363"/>
<proteinExistence type="predicted"/>
<keyword evidence="2" id="KW-1185">Reference proteome</keyword>
<reference evidence="1 2" key="2">
    <citation type="journal article" date="2013" name="Int. J. Syst. Evol. Microbiol.">
        <title>Methylophaga nitratireducenticrescens sp. nov. and Methylophaga frappieri sp. nov., isolated from the biofilm of the methanol-fed denitrification system treating the seawater at the Montreal Biodome.</title>
        <authorList>
            <person name="Villeneuve C."/>
            <person name="Martineau C."/>
            <person name="Mauffrey F."/>
            <person name="Villemur R."/>
        </authorList>
    </citation>
    <scope>NUCLEOTIDE SEQUENCE [LARGE SCALE GENOMIC DNA]</scope>
    <source>
        <strain evidence="1 2">JAM1</strain>
    </source>
</reference>